<sequence length="173" mass="18288">MADEQSSSPVVPQTHSPRAIDSGGLLGPGGSSSVSNLSSNFVSHGTRPAQVNEILDPANVPPSASGGFQPAGLTQTVSALWILNNRPVDLHALFCETVAYGGNKNATKDDAWGIIGGWMGLAQLPATPAEPLKASPDVARLLAHVYQRLFASFEVAFPEAYREQQARVQWALQ</sequence>
<gene>
    <name evidence="3" type="ORF">BS47DRAFT_1357258</name>
</gene>
<dbReference type="EMBL" id="MU128910">
    <property type="protein sequence ID" value="KAF9520876.1"/>
    <property type="molecule type" value="Genomic_DNA"/>
</dbReference>
<feature type="domain" description="ARID" evidence="2">
    <location>
        <begin position="82"/>
        <end position="154"/>
    </location>
</feature>
<feature type="compositionally biased region" description="Polar residues" evidence="1">
    <location>
        <begin position="1"/>
        <end position="16"/>
    </location>
</feature>
<protein>
    <recommendedName>
        <fullName evidence="2">ARID domain-containing protein</fullName>
    </recommendedName>
</protein>
<feature type="region of interest" description="Disordered" evidence="1">
    <location>
        <begin position="1"/>
        <end position="41"/>
    </location>
</feature>
<feature type="compositionally biased region" description="Low complexity" evidence="1">
    <location>
        <begin position="31"/>
        <end position="41"/>
    </location>
</feature>
<proteinExistence type="predicted"/>
<dbReference type="AlphaFoldDB" id="A0A9P6BDI5"/>
<organism evidence="3 4">
    <name type="scientific">Hydnum rufescens UP504</name>
    <dbReference type="NCBI Taxonomy" id="1448309"/>
    <lineage>
        <taxon>Eukaryota</taxon>
        <taxon>Fungi</taxon>
        <taxon>Dikarya</taxon>
        <taxon>Basidiomycota</taxon>
        <taxon>Agaricomycotina</taxon>
        <taxon>Agaricomycetes</taxon>
        <taxon>Cantharellales</taxon>
        <taxon>Hydnaceae</taxon>
        <taxon>Hydnum</taxon>
    </lineage>
</organism>
<reference evidence="3" key="1">
    <citation type="journal article" date="2020" name="Nat. Commun.">
        <title>Large-scale genome sequencing of mycorrhizal fungi provides insights into the early evolution of symbiotic traits.</title>
        <authorList>
            <person name="Miyauchi S."/>
            <person name="Kiss E."/>
            <person name="Kuo A."/>
            <person name="Drula E."/>
            <person name="Kohler A."/>
            <person name="Sanchez-Garcia M."/>
            <person name="Morin E."/>
            <person name="Andreopoulos B."/>
            <person name="Barry K.W."/>
            <person name="Bonito G."/>
            <person name="Buee M."/>
            <person name="Carver A."/>
            <person name="Chen C."/>
            <person name="Cichocki N."/>
            <person name="Clum A."/>
            <person name="Culley D."/>
            <person name="Crous P.W."/>
            <person name="Fauchery L."/>
            <person name="Girlanda M."/>
            <person name="Hayes R.D."/>
            <person name="Keri Z."/>
            <person name="LaButti K."/>
            <person name="Lipzen A."/>
            <person name="Lombard V."/>
            <person name="Magnuson J."/>
            <person name="Maillard F."/>
            <person name="Murat C."/>
            <person name="Nolan M."/>
            <person name="Ohm R.A."/>
            <person name="Pangilinan J."/>
            <person name="Pereira M.F."/>
            <person name="Perotto S."/>
            <person name="Peter M."/>
            <person name="Pfister S."/>
            <person name="Riley R."/>
            <person name="Sitrit Y."/>
            <person name="Stielow J.B."/>
            <person name="Szollosi G."/>
            <person name="Zifcakova L."/>
            <person name="Stursova M."/>
            <person name="Spatafora J.W."/>
            <person name="Tedersoo L."/>
            <person name="Vaario L.M."/>
            <person name="Yamada A."/>
            <person name="Yan M."/>
            <person name="Wang P."/>
            <person name="Xu J."/>
            <person name="Bruns T."/>
            <person name="Baldrian P."/>
            <person name="Vilgalys R."/>
            <person name="Dunand C."/>
            <person name="Henrissat B."/>
            <person name="Grigoriev I.V."/>
            <person name="Hibbett D."/>
            <person name="Nagy L.G."/>
            <person name="Martin F.M."/>
        </authorList>
    </citation>
    <scope>NUCLEOTIDE SEQUENCE</scope>
    <source>
        <strain evidence="3">UP504</strain>
    </source>
</reference>
<keyword evidence="4" id="KW-1185">Reference proteome</keyword>
<dbReference type="Pfam" id="PF01388">
    <property type="entry name" value="ARID"/>
    <property type="match status" value="1"/>
</dbReference>
<dbReference type="GO" id="GO:0003677">
    <property type="term" value="F:DNA binding"/>
    <property type="evidence" value="ECO:0007669"/>
    <property type="project" value="InterPro"/>
</dbReference>
<dbReference type="InterPro" id="IPR001606">
    <property type="entry name" value="ARID_dom"/>
</dbReference>
<dbReference type="InterPro" id="IPR036431">
    <property type="entry name" value="ARID_dom_sf"/>
</dbReference>
<name>A0A9P6BDI5_9AGAM</name>
<evidence type="ECO:0000256" key="1">
    <source>
        <dbReference type="SAM" id="MobiDB-lite"/>
    </source>
</evidence>
<evidence type="ECO:0000259" key="2">
    <source>
        <dbReference type="Pfam" id="PF01388"/>
    </source>
</evidence>
<dbReference type="SUPFAM" id="SSF46774">
    <property type="entry name" value="ARID-like"/>
    <property type="match status" value="1"/>
</dbReference>
<evidence type="ECO:0000313" key="3">
    <source>
        <dbReference type="EMBL" id="KAF9520876.1"/>
    </source>
</evidence>
<dbReference type="Proteomes" id="UP000886523">
    <property type="component" value="Unassembled WGS sequence"/>
</dbReference>
<evidence type="ECO:0000313" key="4">
    <source>
        <dbReference type="Proteomes" id="UP000886523"/>
    </source>
</evidence>
<comment type="caution">
    <text evidence="3">The sequence shown here is derived from an EMBL/GenBank/DDBJ whole genome shotgun (WGS) entry which is preliminary data.</text>
</comment>
<accession>A0A9P6BDI5</accession>
<dbReference type="OrthoDB" id="1938591at2759"/>
<dbReference type="Gene3D" id="1.10.150.60">
    <property type="entry name" value="ARID DNA-binding domain"/>
    <property type="match status" value="1"/>
</dbReference>